<evidence type="ECO:0000313" key="1">
    <source>
        <dbReference type="EMBL" id="QNN65265.1"/>
    </source>
</evidence>
<organism evidence="1 2">
    <name type="scientific">Sphingomonas rhizophila</name>
    <dbReference type="NCBI Taxonomy" id="2071607"/>
    <lineage>
        <taxon>Bacteria</taxon>
        <taxon>Pseudomonadati</taxon>
        <taxon>Pseudomonadota</taxon>
        <taxon>Alphaproteobacteria</taxon>
        <taxon>Sphingomonadales</taxon>
        <taxon>Sphingomonadaceae</taxon>
        <taxon>Sphingomonas</taxon>
    </lineage>
</organism>
<evidence type="ECO:0000313" key="2">
    <source>
        <dbReference type="Proteomes" id="UP000515955"/>
    </source>
</evidence>
<proteinExistence type="predicted"/>
<dbReference type="RefSeq" id="WP_187542257.1">
    <property type="nucleotide sequence ID" value="NZ_CP060717.1"/>
</dbReference>
<protein>
    <submittedName>
        <fullName evidence="1">Uncharacterized protein</fullName>
    </submittedName>
</protein>
<sequence length="60" mass="6777">MTELPDQPALFEIDGTDEEGCVWICSIAGRDDWCQNLGPADEVAEKLSEWLGSIDYKKRM</sequence>
<dbReference type="EMBL" id="CP060717">
    <property type="protein sequence ID" value="QNN65265.1"/>
    <property type="molecule type" value="Genomic_DNA"/>
</dbReference>
<reference evidence="1 2" key="1">
    <citation type="submission" date="2020-08" db="EMBL/GenBank/DDBJ databases">
        <title>Genome sequence of Sphingomonas rhizophila KACC 19189T.</title>
        <authorList>
            <person name="Hyun D.-W."/>
            <person name="Bae J.-W."/>
        </authorList>
    </citation>
    <scope>NUCLEOTIDE SEQUENCE [LARGE SCALE GENOMIC DNA]</scope>
    <source>
        <strain evidence="1 2">KACC 19189</strain>
    </source>
</reference>
<dbReference type="Proteomes" id="UP000515955">
    <property type="component" value="Chromosome"/>
</dbReference>
<keyword evidence="2" id="KW-1185">Reference proteome</keyword>
<accession>A0A7G9SBP0</accession>
<dbReference type="AlphaFoldDB" id="A0A7G9SBP0"/>
<dbReference type="KEGG" id="srhi:H9L12_01030"/>
<gene>
    <name evidence="1" type="ORF">H9L12_01030</name>
</gene>
<name>A0A7G9SBP0_9SPHN</name>